<keyword evidence="4" id="KW-1185">Reference proteome</keyword>
<dbReference type="InterPro" id="IPR027051">
    <property type="entry name" value="XdhC_Rossmann_dom"/>
</dbReference>
<dbReference type="RefSeq" id="WP_106293965.1">
    <property type="nucleotide sequence ID" value="NZ_PVTH01000007.1"/>
</dbReference>
<proteinExistence type="predicted"/>
<evidence type="ECO:0000259" key="2">
    <source>
        <dbReference type="Pfam" id="PF13478"/>
    </source>
</evidence>
<organism evidence="3 4">
    <name type="scientific">Arcticibacter pallidicorallinus</name>
    <dbReference type="NCBI Taxonomy" id="1259464"/>
    <lineage>
        <taxon>Bacteria</taxon>
        <taxon>Pseudomonadati</taxon>
        <taxon>Bacteroidota</taxon>
        <taxon>Sphingobacteriia</taxon>
        <taxon>Sphingobacteriales</taxon>
        <taxon>Sphingobacteriaceae</taxon>
        <taxon>Arcticibacter</taxon>
    </lineage>
</organism>
<dbReference type="OrthoDB" id="9773039at2"/>
<sequence length="377" mass="41394">MKEINDIIKAYETASAQRTKTALATVVHMEGSSYRRPGARMLVTETGELTGAISGGCLEGDALRKALLAIHESRNKLVTYDTNNEDDARFGVQLGCNGVIHILFEPINPQAKHNPITLLKKAITERRHSVIVTLFSLLNKQNQPGTSCLLNDNELIINNSTQYKNLPPGLSDDAQTALTTKLSLVKDYSPDLIGFVEVIEPQIALVIVGAGNDVIPLTQMSQILGWSTTLIDGRHTHANRTRFPNVSKIFVLKPESVLDEVVTDSRTAFVLMTHNYNYDLEVLKQLATVNCAYIGILGPKKKFLRMIDDLADNGLELPETVRDNIYSPVGLDLGAETPEEIALSVVAEIKAAFACRKPIFLRDKEQAIHAGSKKLPA</sequence>
<protein>
    <submittedName>
        <fullName evidence="3">Xanthine/CO dehydrogenase XdhC/CoxF family maturation factor</fullName>
    </submittedName>
</protein>
<dbReference type="PANTHER" id="PTHR30388">
    <property type="entry name" value="ALDEHYDE OXIDOREDUCTASE MOLYBDENUM COFACTOR ASSEMBLY PROTEIN"/>
    <property type="match status" value="1"/>
</dbReference>
<dbReference type="Pfam" id="PF02625">
    <property type="entry name" value="XdhC_CoxI"/>
    <property type="match status" value="1"/>
</dbReference>
<dbReference type="AlphaFoldDB" id="A0A2T0U102"/>
<name>A0A2T0U102_9SPHI</name>
<accession>A0A2T0U102</accession>
<evidence type="ECO:0000259" key="1">
    <source>
        <dbReference type="Pfam" id="PF02625"/>
    </source>
</evidence>
<dbReference type="InterPro" id="IPR052698">
    <property type="entry name" value="MoCofactor_Util/Proc"/>
</dbReference>
<feature type="domain" description="XdhC- CoxI" evidence="1">
    <location>
        <begin position="16"/>
        <end position="81"/>
    </location>
</feature>
<comment type="caution">
    <text evidence="3">The sequence shown here is derived from an EMBL/GenBank/DDBJ whole genome shotgun (WGS) entry which is preliminary data.</text>
</comment>
<dbReference type="PANTHER" id="PTHR30388:SF6">
    <property type="entry name" value="XANTHINE DEHYDROGENASE SUBUNIT A-RELATED"/>
    <property type="match status" value="1"/>
</dbReference>
<evidence type="ECO:0000313" key="3">
    <source>
        <dbReference type="EMBL" id="PRY51584.1"/>
    </source>
</evidence>
<dbReference type="Gene3D" id="3.40.50.720">
    <property type="entry name" value="NAD(P)-binding Rossmann-like Domain"/>
    <property type="match status" value="1"/>
</dbReference>
<feature type="domain" description="XdhC Rossmann" evidence="2">
    <location>
        <begin position="205"/>
        <end position="349"/>
    </location>
</feature>
<dbReference type="EMBL" id="PVTH01000007">
    <property type="protein sequence ID" value="PRY51584.1"/>
    <property type="molecule type" value="Genomic_DNA"/>
</dbReference>
<gene>
    <name evidence="3" type="ORF">B0I27_107172</name>
</gene>
<reference evidence="3 4" key="1">
    <citation type="submission" date="2018-03" db="EMBL/GenBank/DDBJ databases">
        <title>Genomic Encyclopedia of Type Strains, Phase III (KMG-III): the genomes of soil and plant-associated and newly described type strains.</title>
        <authorList>
            <person name="Whitman W."/>
        </authorList>
    </citation>
    <scope>NUCLEOTIDE SEQUENCE [LARGE SCALE GENOMIC DNA]</scope>
    <source>
        <strain evidence="3 4">CGMCC 1.9313</strain>
    </source>
</reference>
<dbReference type="Pfam" id="PF13478">
    <property type="entry name" value="XdhC_C"/>
    <property type="match status" value="1"/>
</dbReference>
<evidence type="ECO:0000313" key="4">
    <source>
        <dbReference type="Proteomes" id="UP000238034"/>
    </source>
</evidence>
<dbReference type="InterPro" id="IPR003777">
    <property type="entry name" value="XdhC_CoxI"/>
</dbReference>
<dbReference type="Proteomes" id="UP000238034">
    <property type="component" value="Unassembled WGS sequence"/>
</dbReference>